<organism evidence="6 7">
    <name type="scientific">Candidatus Nitrobium versatile</name>
    <dbReference type="NCBI Taxonomy" id="2884831"/>
    <lineage>
        <taxon>Bacteria</taxon>
        <taxon>Pseudomonadati</taxon>
        <taxon>Nitrospirota</taxon>
        <taxon>Nitrospiria</taxon>
        <taxon>Nitrospirales</taxon>
        <taxon>Nitrospiraceae</taxon>
        <taxon>Candidatus Nitrobium</taxon>
    </lineage>
</organism>
<dbReference type="GO" id="GO:0046076">
    <property type="term" value="P:dTTP catabolic process"/>
    <property type="evidence" value="ECO:0007669"/>
    <property type="project" value="TreeGrafter"/>
</dbReference>
<evidence type="ECO:0000256" key="3">
    <source>
        <dbReference type="ARBA" id="ARBA00066372"/>
    </source>
</evidence>
<dbReference type="Pfam" id="PF03819">
    <property type="entry name" value="MazG"/>
    <property type="match status" value="2"/>
</dbReference>
<dbReference type="InterPro" id="IPR048015">
    <property type="entry name" value="NTP-PPase_MazG-like_N"/>
</dbReference>
<sequence>MDSFRKLLDIMAALRAENGCPWDREQTHKSLKPFLVEEAYEVLEAIDEGDPSKIKEELGDLLFQIVFHAQLGKERGEFDMDGIIEGISRKMVTRHPHVFGGAQCATSEEVRTQWDERKKEEGKLLESLLEGVPKELPSLLRAHRLQARAARVGFDWNRVEDVLGKLEEELGEFRKALESKDKAEIEEELGDILFTLVNISRFVKVSPEDALRKTIHKFISRFRYIEMKAAEAGKSLHEMTLEEMDALWEEAKETGSP</sequence>
<evidence type="ECO:0000313" key="7">
    <source>
        <dbReference type="Proteomes" id="UP000705867"/>
    </source>
</evidence>
<dbReference type="CDD" id="cd11529">
    <property type="entry name" value="NTP-PPase_MazG_Cterm"/>
    <property type="match status" value="1"/>
</dbReference>
<accession>A0A953M0S6</accession>
<proteinExistence type="inferred from homology"/>
<gene>
    <name evidence="6" type="primary">mazG</name>
    <name evidence="6" type="ORF">K8I29_13540</name>
</gene>
<dbReference type="GO" id="GO:0046052">
    <property type="term" value="P:UTP catabolic process"/>
    <property type="evidence" value="ECO:0007669"/>
    <property type="project" value="TreeGrafter"/>
</dbReference>
<dbReference type="PANTHER" id="PTHR30522">
    <property type="entry name" value="NUCLEOSIDE TRIPHOSPHATE PYROPHOSPHOHYDROLASE"/>
    <property type="match status" value="1"/>
</dbReference>
<comment type="similarity">
    <text evidence="2">Belongs to the nucleoside triphosphate pyrophosphohydrolase family.</text>
</comment>
<dbReference type="EC" id="3.6.1.8" evidence="3"/>
<name>A0A953M0S6_9BACT</name>
<evidence type="ECO:0000313" key="6">
    <source>
        <dbReference type="EMBL" id="MBZ0157219.1"/>
    </source>
</evidence>
<dbReference type="FunFam" id="1.10.287.1080:FF:000003">
    <property type="entry name" value="Nucleoside triphosphate pyrophosphohydrolase"/>
    <property type="match status" value="1"/>
</dbReference>
<dbReference type="PANTHER" id="PTHR30522:SF0">
    <property type="entry name" value="NUCLEOSIDE TRIPHOSPHATE PYROPHOSPHOHYDROLASE"/>
    <property type="match status" value="1"/>
</dbReference>
<dbReference type="GO" id="GO:0006203">
    <property type="term" value="P:dGTP catabolic process"/>
    <property type="evidence" value="ECO:0007669"/>
    <property type="project" value="TreeGrafter"/>
</dbReference>
<feature type="domain" description="NTP pyrophosphohydrolase MazG-like" evidence="5">
    <location>
        <begin position="163"/>
        <end position="221"/>
    </location>
</feature>
<keyword evidence="6" id="KW-0378">Hydrolase</keyword>
<dbReference type="GO" id="GO:0046061">
    <property type="term" value="P:dATP catabolic process"/>
    <property type="evidence" value="ECO:0007669"/>
    <property type="project" value="TreeGrafter"/>
</dbReference>
<dbReference type="GO" id="GO:0046047">
    <property type="term" value="P:TTP catabolic process"/>
    <property type="evidence" value="ECO:0007669"/>
    <property type="project" value="TreeGrafter"/>
</dbReference>
<comment type="caution">
    <text evidence="6">The sequence shown here is derived from an EMBL/GenBank/DDBJ whole genome shotgun (WGS) entry which is preliminary data.</text>
</comment>
<dbReference type="FunFam" id="1.10.287.1080:FF:000001">
    <property type="entry name" value="Nucleoside triphosphate pyrophosphohydrolase"/>
    <property type="match status" value="1"/>
</dbReference>
<dbReference type="GO" id="GO:0047693">
    <property type="term" value="F:ATP diphosphatase activity"/>
    <property type="evidence" value="ECO:0007669"/>
    <property type="project" value="UniProtKB-EC"/>
</dbReference>
<reference evidence="6" key="1">
    <citation type="journal article" date="2021" name="bioRxiv">
        <title>Unraveling nitrogen, sulfur and carbon metabolic pathways and microbial community transcriptional responses to substrate deprivation and toxicity stresses in a bioreactor mimicking anoxic brackish coastal sediment conditions.</title>
        <authorList>
            <person name="Martins P.D."/>
            <person name="Echeveste M.J."/>
            <person name="Arshad A."/>
            <person name="Kurth J."/>
            <person name="Ouboter H."/>
            <person name="Jetten M.S.M."/>
            <person name="Welte C.U."/>
        </authorList>
    </citation>
    <scope>NUCLEOTIDE SEQUENCE</scope>
    <source>
        <strain evidence="6">MAG_39</strain>
    </source>
</reference>
<reference evidence="6" key="2">
    <citation type="submission" date="2021-08" db="EMBL/GenBank/DDBJ databases">
        <authorList>
            <person name="Dalcin Martins P."/>
        </authorList>
    </citation>
    <scope>NUCLEOTIDE SEQUENCE</scope>
    <source>
        <strain evidence="6">MAG_39</strain>
    </source>
</reference>
<evidence type="ECO:0000256" key="4">
    <source>
        <dbReference type="ARBA" id="ARBA00074799"/>
    </source>
</evidence>
<dbReference type="AlphaFoldDB" id="A0A953M0S6"/>
<dbReference type="NCBIfam" id="TIGR00444">
    <property type="entry name" value="mazG"/>
    <property type="match status" value="1"/>
</dbReference>
<evidence type="ECO:0000256" key="2">
    <source>
        <dbReference type="ARBA" id="ARBA00061115"/>
    </source>
</evidence>
<feature type="domain" description="NTP pyrophosphohydrolase MazG-like" evidence="5">
    <location>
        <begin position="26"/>
        <end position="99"/>
    </location>
</feature>
<dbReference type="InterPro" id="IPR048011">
    <property type="entry name" value="NTP-PPase_MazG-like_C"/>
</dbReference>
<comment type="catalytic activity">
    <reaction evidence="1">
        <text>ATP + H2O = AMP + diphosphate + H(+)</text>
        <dbReference type="Rhea" id="RHEA:14245"/>
        <dbReference type="ChEBI" id="CHEBI:15377"/>
        <dbReference type="ChEBI" id="CHEBI:15378"/>
        <dbReference type="ChEBI" id="CHEBI:30616"/>
        <dbReference type="ChEBI" id="CHEBI:33019"/>
        <dbReference type="ChEBI" id="CHEBI:456215"/>
        <dbReference type="EC" id="3.6.1.8"/>
    </reaction>
</comment>
<dbReference type="CDD" id="cd11528">
    <property type="entry name" value="NTP-PPase_MazG_Nterm"/>
    <property type="match status" value="1"/>
</dbReference>
<dbReference type="SUPFAM" id="SSF101386">
    <property type="entry name" value="all-alpha NTP pyrophosphatases"/>
    <property type="match status" value="2"/>
</dbReference>
<evidence type="ECO:0000256" key="1">
    <source>
        <dbReference type="ARBA" id="ARBA00052141"/>
    </source>
</evidence>
<dbReference type="InterPro" id="IPR011551">
    <property type="entry name" value="NTP_PyrPHydrolase_MazG"/>
</dbReference>
<dbReference type="GO" id="GO:0046081">
    <property type="term" value="P:dUTP catabolic process"/>
    <property type="evidence" value="ECO:0007669"/>
    <property type="project" value="TreeGrafter"/>
</dbReference>
<protein>
    <recommendedName>
        <fullName evidence="4">Nucleoside triphosphate pyrophosphohydrolase</fullName>
        <ecNumber evidence="3">3.6.1.8</ecNumber>
    </recommendedName>
</protein>
<dbReference type="NCBIfam" id="NF007113">
    <property type="entry name" value="PRK09562.1"/>
    <property type="match status" value="1"/>
</dbReference>
<evidence type="ECO:0000259" key="5">
    <source>
        <dbReference type="Pfam" id="PF03819"/>
    </source>
</evidence>
<dbReference type="InterPro" id="IPR004518">
    <property type="entry name" value="MazG-like_dom"/>
</dbReference>
<dbReference type="Gene3D" id="1.10.287.1080">
    <property type="entry name" value="MazG-like"/>
    <property type="match status" value="2"/>
</dbReference>
<dbReference type="GO" id="GO:0006950">
    <property type="term" value="P:response to stress"/>
    <property type="evidence" value="ECO:0007669"/>
    <property type="project" value="UniProtKB-ARBA"/>
</dbReference>
<dbReference type="Proteomes" id="UP000705867">
    <property type="component" value="Unassembled WGS sequence"/>
</dbReference>
<dbReference type="EMBL" id="JAIOIV010000108">
    <property type="protein sequence ID" value="MBZ0157219.1"/>
    <property type="molecule type" value="Genomic_DNA"/>
</dbReference>